<comment type="caution">
    <text evidence="14">The sequence shown here is derived from an EMBL/GenBank/DDBJ whole genome shotgun (WGS) entry which is preliminary data.</text>
</comment>
<feature type="domain" description="Histidine kinase/HSP90-like ATPase" evidence="11">
    <location>
        <begin position="278"/>
        <end position="366"/>
    </location>
</feature>
<dbReference type="GO" id="GO:0016020">
    <property type="term" value="C:membrane"/>
    <property type="evidence" value="ECO:0007669"/>
    <property type="project" value="InterPro"/>
</dbReference>
<comment type="catalytic activity">
    <reaction evidence="1">
        <text>ATP + protein L-histidine = ADP + protein N-phospho-L-histidine.</text>
        <dbReference type="EC" id="2.7.13.3"/>
    </reaction>
</comment>
<dbReference type="GO" id="GO:0046983">
    <property type="term" value="F:protein dimerization activity"/>
    <property type="evidence" value="ECO:0007669"/>
    <property type="project" value="InterPro"/>
</dbReference>
<feature type="domain" description="DUF7134" evidence="13">
    <location>
        <begin position="18"/>
        <end position="148"/>
    </location>
</feature>
<keyword evidence="3" id="KW-0597">Phosphoprotein</keyword>
<evidence type="ECO:0000256" key="3">
    <source>
        <dbReference type="ARBA" id="ARBA00022553"/>
    </source>
</evidence>
<dbReference type="Gene3D" id="3.30.565.10">
    <property type="entry name" value="Histidine kinase-like ATPase, C-terminal domain"/>
    <property type="match status" value="1"/>
</dbReference>
<feature type="transmembrane region" description="Helical" evidence="10">
    <location>
        <begin position="29"/>
        <end position="47"/>
    </location>
</feature>
<dbReference type="PANTHER" id="PTHR24421:SF10">
    <property type="entry name" value="NITRATE_NITRITE SENSOR PROTEIN NARQ"/>
    <property type="match status" value="1"/>
</dbReference>
<evidence type="ECO:0000256" key="8">
    <source>
        <dbReference type="ARBA" id="ARBA00023012"/>
    </source>
</evidence>
<keyword evidence="5" id="KW-0547">Nucleotide-binding</keyword>
<dbReference type="Pfam" id="PF23539">
    <property type="entry name" value="DUF7134"/>
    <property type="match status" value="1"/>
</dbReference>
<evidence type="ECO:0000256" key="9">
    <source>
        <dbReference type="SAM" id="Coils"/>
    </source>
</evidence>
<sequence>MPLLLVPPQLGLAALMSLSDTFLVPRDRGGWIALVVLVLVLDGVLVFRRVRPMAVIMTVVLGGNAGLLLIHAQEVPATDLALWVAVFSLAAHSGRWRAIAGCAAAFVVHETATALRADGVGDWTLDVSVDALLLLALTALGQLRRQRRARRAELAEQLEAAEHEHHAAAAAERERLARDLHDVAGHHLSAVIVHSGAVASIPDPALAVRALETAADTGRDVLAALVRLVDEVEPDERTGEGLPALLPPLCEGIRRLGTPVTLDVEGRARRLPPPVVTAAYRVVQESLTNAMRYASGAAVDVTVRYVAGGVEVEVHNGVPQVEGYVPQLGTGRGIAGMRSRATTLGGTLEAGPADDGGWRVRAVLPTGAPDGRRHGWPDVVDGILVAQSVLLPALIAFVPPEPVLPGWGFWSGALLLVAFLLRAVPLWWRRYTPYAVLAWTTGFDVLWSCTAGTTRAAMTGLLIVGGTTLIGAVYAVAAYARRGVPTWPAPFVAALAWAATIGAGAARLKGTPALPAGLITGYLLGLAFFLPAWIVGKAVVTRGHRWENAALETMAARAGVAVTAERHRVTQGLRGTVLDRTARFVRVAEDALADPRADRSAALVEVAEHARAALNDMRALLDALRPGPGPGTSAAESVAG</sequence>
<reference evidence="14 15" key="1">
    <citation type="submission" date="2018-10" db="EMBL/GenBank/DDBJ databases">
        <title>Isolation from soil.</title>
        <authorList>
            <person name="Hu J."/>
        </authorList>
    </citation>
    <scope>NUCLEOTIDE SEQUENCE [LARGE SCALE GENOMIC DNA]</scope>
    <source>
        <strain evidence="14 15">NEAU-Ht49</strain>
    </source>
</reference>
<dbReference type="Proteomes" id="UP000282674">
    <property type="component" value="Unassembled WGS sequence"/>
</dbReference>
<dbReference type="EC" id="2.7.13.3" evidence="2"/>
<dbReference type="EMBL" id="RFFG01000027">
    <property type="protein sequence ID" value="RMI43150.1"/>
    <property type="molecule type" value="Genomic_DNA"/>
</dbReference>
<keyword evidence="6" id="KW-0418">Kinase</keyword>
<feature type="transmembrane region" description="Helical" evidence="10">
    <location>
        <begin position="460"/>
        <end position="480"/>
    </location>
</feature>
<name>A0A3M2M249_9ACTN</name>
<evidence type="ECO:0000256" key="6">
    <source>
        <dbReference type="ARBA" id="ARBA00022777"/>
    </source>
</evidence>
<evidence type="ECO:0000259" key="11">
    <source>
        <dbReference type="Pfam" id="PF02518"/>
    </source>
</evidence>
<dbReference type="Gene3D" id="1.20.5.1930">
    <property type="match status" value="1"/>
</dbReference>
<dbReference type="CDD" id="cd16917">
    <property type="entry name" value="HATPase_UhpB-NarQ-NarX-like"/>
    <property type="match status" value="1"/>
</dbReference>
<dbReference type="GO" id="GO:0005524">
    <property type="term" value="F:ATP binding"/>
    <property type="evidence" value="ECO:0007669"/>
    <property type="project" value="UniProtKB-KW"/>
</dbReference>
<feature type="transmembrane region" description="Helical" evidence="10">
    <location>
        <begin position="514"/>
        <end position="535"/>
    </location>
</feature>
<feature type="coiled-coil region" evidence="9">
    <location>
        <begin position="144"/>
        <end position="171"/>
    </location>
</feature>
<feature type="domain" description="Signal transduction histidine kinase subgroup 3 dimerisation and phosphoacceptor" evidence="12">
    <location>
        <begin position="172"/>
        <end position="235"/>
    </location>
</feature>
<gene>
    <name evidence="14" type="ORF">EBO15_17070</name>
</gene>
<dbReference type="Pfam" id="PF02518">
    <property type="entry name" value="HATPase_c"/>
    <property type="match status" value="1"/>
</dbReference>
<protein>
    <recommendedName>
        <fullName evidence="2">histidine kinase</fullName>
        <ecNumber evidence="2">2.7.13.3</ecNumber>
    </recommendedName>
</protein>
<dbReference type="InterPro" id="IPR011712">
    <property type="entry name" value="Sig_transdc_His_kin_sub3_dim/P"/>
</dbReference>
<evidence type="ECO:0000313" key="14">
    <source>
        <dbReference type="EMBL" id="RMI43150.1"/>
    </source>
</evidence>
<accession>A0A3M2M249</accession>
<feature type="transmembrane region" description="Helical" evidence="10">
    <location>
        <begin position="54"/>
        <end position="72"/>
    </location>
</feature>
<dbReference type="AlphaFoldDB" id="A0A3M2M249"/>
<keyword evidence="10" id="KW-1133">Transmembrane helix</keyword>
<keyword evidence="10" id="KW-0812">Transmembrane</keyword>
<dbReference type="InterPro" id="IPR055558">
    <property type="entry name" value="DUF7134"/>
</dbReference>
<evidence type="ECO:0000256" key="7">
    <source>
        <dbReference type="ARBA" id="ARBA00022840"/>
    </source>
</evidence>
<keyword evidence="10" id="KW-0472">Membrane</keyword>
<evidence type="ECO:0000256" key="1">
    <source>
        <dbReference type="ARBA" id="ARBA00000085"/>
    </source>
</evidence>
<organism evidence="14 15">
    <name type="scientific">Actinomadura harenae</name>
    <dbReference type="NCBI Taxonomy" id="2483351"/>
    <lineage>
        <taxon>Bacteria</taxon>
        <taxon>Bacillati</taxon>
        <taxon>Actinomycetota</taxon>
        <taxon>Actinomycetes</taxon>
        <taxon>Streptosporangiales</taxon>
        <taxon>Thermomonosporaceae</taxon>
        <taxon>Actinomadura</taxon>
    </lineage>
</organism>
<feature type="transmembrane region" description="Helical" evidence="10">
    <location>
        <begin position="404"/>
        <end position="424"/>
    </location>
</feature>
<keyword evidence="8" id="KW-0902">Two-component regulatory system</keyword>
<dbReference type="Pfam" id="PF07730">
    <property type="entry name" value="HisKA_3"/>
    <property type="match status" value="1"/>
</dbReference>
<keyword evidence="9" id="KW-0175">Coiled coil</keyword>
<dbReference type="InterPro" id="IPR036890">
    <property type="entry name" value="HATPase_C_sf"/>
</dbReference>
<keyword evidence="7" id="KW-0067">ATP-binding</keyword>
<evidence type="ECO:0000256" key="4">
    <source>
        <dbReference type="ARBA" id="ARBA00022679"/>
    </source>
</evidence>
<keyword evidence="4" id="KW-0808">Transferase</keyword>
<evidence type="ECO:0000256" key="10">
    <source>
        <dbReference type="SAM" id="Phobius"/>
    </source>
</evidence>
<evidence type="ECO:0000259" key="12">
    <source>
        <dbReference type="Pfam" id="PF07730"/>
    </source>
</evidence>
<dbReference type="SUPFAM" id="SSF55874">
    <property type="entry name" value="ATPase domain of HSP90 chaperone/DNA topoisomerase II/histidine kinase"/>
    <property type="match status" value="1"/>
</dbReference>
<evidence type="ECO:0000256" key="5">
    <source>
        <dbReference type="ARBA" id="ARBA00022741"/>
    </source>
</evidence>
<feature type="transmembrane region" description="Helical" evidence="10">
    <location>
        <begin position="487"/>
        <end position="508"/>
    </location>
</feature>
<dbReference type="InterPro" id="IPR003594">
    <property type="entry name" value="HATPase_dom"/>
</dbReference>
<proteinExistence type="predicted"/>
<dbReference type="InterPro" id="IPR050482">
    <property type="entry name" value="Sensor_HK_TwoCompSys"/>
</dbReference>
<dbReference type="GO" id="GO:0000155">
    <property type="term" value="F:phosphorelay sensor kinase activity"/>
    <property type="evidence" value="ECO:0007669"/>
    <property type="project" value="InterPro"/>
</dbReference>
<evidence type="ECO:0000313" key="15">
    <source>
        <dbReference type="Proteomes" id="UP000282674"/>
    </source>
</evidence>
<evidence type="ECO:0000256" key="2">
    <source>
        <dbReference type="ARBA" id="ARBA00012438"/>
    </source>
</evidence>
<keyword evidence="15" id="KW-1185">Reference proteome</keyword>
<evidence type="ECO:0000259" key="13">
    <source>
        <dbReference type="Pfam" id="PF23539"/>
    </source>
</evidence>
<dbReference type="PANTHER" id="PTHR24421">
    <property type="entry name" value="NITRATE/NITRITE SENSOR PROTEIN NARX-RELATED"/>
    <property type="match status" value="1"/>
</dbReference>